<proteinExistence type="predicted"/>
<evidence type="ECO:0000256" key="2">
    <source>
        <dbReference type="ARBA" id="ARBA00022827"/>
    </source>
</evidence>
<dbReference type="RefSeq" id="WP_328740228.1">
    <property type="nucleotide sequence ID" value="NZ_CP108036.1"/>
</dbReference>
<keyword evidence="1" id="KW-0285">Flavoprotein</keyword>
<reference evidence="4" key="1">
    <citation type="submission" date="2022-10" db="EMBL/GenBank/DDBJ databases">
        <title>The complete genomes of actinobacterial strains from the NBC collection.</title>
        <authorList>
            <person name="Joergensen T.S."/>
            <person name="Alvarez Arevalo M."/>
            <person name="Sterndorff E.B."/>
            <person name="Faurdal D."/>
            <person name="Vuksanovic O."/>
            <person name="Mourched A.-S."/>
            <person name="Charusanti P."/>
            <person name="Shaw S."/>
            <person name="Blin K."/>
            <person name="Weber T."/>
        </authorList>
    </citation>
    <scope>NUCLEOTIDE SEQUENCE</scope>
    <source>
        <strain evidence="4">NBC_00303</strain>
    </source>
</reference>
<feature type="compositionally biased region" description="Low complexity" evidence="3">
    <location>
        <begin position="1"/>
        <end position="17"/>
    </location>
</feature>
<keyword evidence="5" id="KW-1185">Reference proteome</keyword>
<feature type="region of interest" description="Disordered" evidence="3">
    <location>
        <begin position="1"/>
        <end position="25"/>
    </location>
</feature>
<organism evidence="4 5">
    <name type="scientific">Streptomyces erythrochromogenes</name>
    <dbReference type="NCBI Taxonomy" id="285574"/>
    <lineage>
        <taxon>Bacteria</taxon>
        <taxon>Bacillati</taxon>
        <taxon>Actinomycetota</taxon>
        <taxon>Actinomycetes</taxon>
        <taxon>Kitasatosporales</taxon>
        <taxon>Streptomycetaceae</taxon>
        <taxon>Streptomyces</taxon>
    </lineage>
</organism>
<evidence type="ECO:0000313" key="4">
    <source>
        <dbReference type="EMBL" id="WUN81978.1"/>
    </source>
</evidence>
<protein>
    <submittedName>
        <fullName evidence="4">Uncharacterized protein</fullName>
    </submittedName>
</protein>
<dbReference type="Gene3D" id="3.40.462.10">
    <property type="entry name" value="FAD-linked oxidases, C-terminal domain"/>
    <property type="match status" value="1"/>
</dbReference>
<dbReference type="InterPro" id="IPR016164">
    <property type="entry name" value="FAD-linked_Oxase-like_C"/>
</dbReference>
<dbReference type="GeneID" id="95499930"/>
<dbReference type="InterPro" id="IPR016170">
    <property type="entry name" value="Cytok_DH_C_sf"/>
</dbReference>
<dbReference type="Proteomes" id="UP001432312">
    <property type="component" value="Chromosome"/>
</dbReference>
<sequence>MTASRSSPLRTRSSPTPGGDTAGGYVAHMSVEGTDRSAAALKAALLDEIAGTGLFTSAAAGDGQPPADDDVVAHVVDAAYRGSVAHNERMLASATGAAADRVDADGNGWLFFLPFLPFDGASVVRALDILDRIHLATGIRPGSTVNARDADVIDLVVSFPFDRATQVEAAHSALDLAHTWFGEAGLRPYRLDSGHARSVAGGAAAEAALQRALRTAVDPLGVMAAGRYA</sequence>
<evidence type="ECO:0000256" key="3">
    <source>
        <dbReference type="SAM" id="MobiDB-lite"/>
    </source>
</evidence>
<keyword evidence="2" id="KW-0274">FAD</keyword>
<gene>
    <name evidence="4" type="ORF">OHA91_27815</name>
</gene>
<evidence type="ECO:0000313" key="5">
    <source>
        <dbReference type="Proteomes" id="UP001432312"/>
    </source>
</evidence>
<name>A0ABZ1QJ57_9ACTN</name>
<accession>A0ABZ1QJ57</accession>
<dbReference type="EMBL" id="CP108036">
    <property type="protein sequence ID" value="WUN81978.1"/>
    <property type="molecule type" value="Genomic_DNA"/>
</dbReference>
<dbReference type="SUPFAM" id="SSF55103">
    <property type="entry name" value="FAD-linked oxidases, C-terminal domain"/>
    <property type="match status" value="1"/>
</dbReference>
<evidence type="ECO:0000256" key="1">
    <source>
        <dbReference type="ARBA" id="ARBA00022630"/>
    </source>
</evidence>